<keyword evidence="4 10" id="KW-0808">Transferase</keyword>
<evidence type="ECO:0000256" key="7">
    <source>
        <dbReference type="ARBA" id="ARBA00023264"/>
    </source>
</evidence>
<dbReference type="HAMAP" id="MF_00019">
    <property type="entry name" value="PlsX"/>
    <property type="match status" value="1"/>
</dbReference>
<evidence type="ECO:0000256" key="9">
    <source>
        <dbReference type="ARBA" id="ARBA00046608"/>
    </source>
</evidence>
<evidence type="ECO:0000313" key="12">
    <source>
        <dbReference type="Proteomes" id="UP001221763"/>
    </source>
</evidence>
<evidence type="ECO:0000313" key="11">
    <source>
        <dbReference type="EMBL" id="MDC9031931.1"/>
    </source>
</evidence>
<comment type="caution">
    <text evidence="11">The sequence shown here is derived from an EMBL/GenBank/DDBJ whole genome shotgun (WGS) entry which is preliminary data.</text>
</comment>
<protein>
    <recommendedName>
        <fullName evidence="8 10">Phosphate acyltransferase</fullName>
        <ecNumber evidence="8 10">2.3.1.274</ecNumber>
    </recommendedName>
    <alternativeName>
        <fullName evidence="10">Acyl-ACP phosphotransacylase</fullName>
    </alternativeName>
    <alternativeName>
        <fullName evidence="10">Acyl-[acyl-carrier-protein]--phosphate acyltransferase</fullName>
    </alternativeName>
    <alternativeName>
        <fullName evidence="10">Phosphate-acyl-ACP acyltransferase</fullName>
    </alternativeName>
</protein>
<accession>A0ABT5L8D5</accession>
<evidence type="ECO:0000256" key="6">
    <source>
        <dbReference type="ARBA" id="ARBA00023209"/>
    </source>
</evidence>
<dbReference type="RefSeq" id="WP_273585153.1">
    <property type="nucleotide sequence ID" value="NZ_JANHJP010000002.1"/>
</dbReference>
<dbReference type="EMBL" id="JANHJP010000002">
    <property type="protein sequence ID" value="MDC9031931.1"/>
    <property type="molecule type" value="Genomic_DNA"/>
</dbReference>
<keyword evidence="5 10" id="KW-0443">Lipid metabolism</keyword>
<comment type="catalytic activity">
    <reaction evidence="1 10">
        <text>a fatty acyl-[ACP] + phosphate = an acyl phosphate + holo-[ACP]</text>
        <dbReference type="Rhea" id="RHEA:42292"/>
        <dbReference type="Rhea" id="RHEA-COMP:9685"/>
        <dbReference type="Rhea" id="RHEA-COMP:14125"/>
        <dbReference type="ChEBI" id="CHEBI:43474"/>
        <dbReference type="ChEBI" id="CHEBI:59918"/>
        <dbReference type="ChEBI" id="CHEBI:64479"/>
        <dbReference type="ChEBI" id="CHEBI:138651"/>
        <dbReference type="EC" id="2.3.1.274"/>
    </reaction>
</comment>
<dbReference type="Proteomes" id="UP001221763">
    <property type="component" value="Unassembled WGS sequence"/>
</dbReference>
<keyword evidence="11" id="KW-0012">Acyltransferase</keyword>
<evidence type="ECO:0000256" key="2">
    <source>
        <dbReference type="ARBA" id="ARBA00022490"/>
    </source>
</evidence>
<keyword evidence="2 10" id="KW-0963">Cytoplasm</keyword>
<dbReference type="PANTHER" id="PTHR30100">
    <property type="entry name" value="FATTY ACID/PHOSPHOLIPID SYNTHESIS PROTEIN PLSX"/>
    <property type="match status" value="1"/>
</dbReference>
<comment type="function">
    <text evidence="10">Catalyzes the reversible formation of acyl-phosphate (acyl-PO(4)) from acyl-[acyl-carrier-protein] (acyl-ACP). This enzyme utilizes acyl-ACP as fatty acyl donor, but not acyl-CoA.</text>
</comment>
<dbReference type="InterPro" id="IPR012281">
    <property type="entry name" value="Phospholipid_synth_PlsX-like"/>
</dbReference>
<dbReference type="PIRSF" id="PIRSF002465">
    <property type="entry name" value="Phsphlp_syn_PlsX"/>
    <property type="match status" value="1"/>
</dbReference>
<proteinExistence type="inferred from homology"/>
<comment type="pathway">
    <text evidence="10">Lipid metabolism; phospholipid metabolism.</text>
</comment>
<evidence type="ECO:0000256" key="1">
    <source>
        <dbReference type="ARBA" id="ARBA00001232"/>
    </source>
</evidence>
<evidence type="ECO:0000256" key="5">
    <source>
        <dbReference type="ARBA" id="ARBA00023098"/>
    </source>
</evidence>
<keyword evidence="7 10" id="KW-1208">Phospholipid metabolism</keyword>
<dbReference type="NCBIfam" id="TIGR00182">
    <property type="entry name" value="plsX"/>
    <property type="match status" value="1"/>
</dbReference>
<keyword evidence="12" id="KW-1185">Reference proteome</keyword>
<dbReference type="SUPFAM" id="SSF53659">
    <property type="entry name" value="Isocitrate/Isopropylmalate dehydrogenase-like"/>
    <property type="match status" value="1"/>
</dbReference>
<evidence type="ECO:0000256" key="10">
    <source>
        <dbReference type="HAMAP-Rule" id="MF_00019"/>
    </source>
</evidence>
<comment type="subcellular location">
    <subcellularLocation>
        <location evidence="10">Cytoplasm</location>
    </subcellularLocation>
    <text evidence="10">Associated with the membrane possibly through PlsY.</text>
</comment>
<comment type="similarity">
    <text evidence="10">Belongs to the PlsX family.</text>
</comment>
<dbReference type="InterPro" id="IPR003664">
    <property type="entry name" value="FA_synthesis"/>
</dbReference>
<gene>
    <name evidence="10" type="primary">plsX</name>
    <name evidence="11" type="ORF">M8044_000150</name>
</gene>
<evidence type="ECO:0000256" key="8">
    <source>
        <dbReference type="ARBA" id="ARBA00024069"/>
    </source>
</evidence>
<organism evidence="11 12">
    <name type="scientific">Columbia Basin potato purple top phytoplasma</name>
    <dbReference type="NCBI Taxonomy" id="307134"/>
    <lineage>
        <taxon>Bacteria</taxon>
        <taxon>Bacillati</taxon>
        <taxon>Mycoplasmatota</taxon>
        <taxon>Mollicutes</taxon>
        <taxon>Acholeplasmatales</taxon>
        <taxon>Acholeplasmataceae</taxon>
        <taxon>Candidatus Phytoplasma</taxon>
        <taxon>16SrVI (Clover proliferation group)</taxon>
    </lineage>
</organism>
<dbReference type="Gene3D" id="3.40.718.10">
    <property type="entry name" value="Isopropylmalate Dehydrogenase"/>
    <property type="match status" value="1"/>
</dbReference>
<dbReference type="PANTHER" id="PTHR30100:SF1">
    <property type="entry name" value="PHOSPHATE ACYLTRANSFERASE"/>
    <property type="match status" value="1"/>
</dbReference>
<name>A0ABT5L8D5_9MOLU</name>
<keyword evidence="3 10" id="KW-0444">Lipid biosynthesis</keyword>
<keyword evidence="6 10" id="KW-0594">Phospholipid biosynthesis</keyword>
<sequence length="348" mass="39330">MIIKLAIDAMGGDFAPEIVIKGIIKALIEEKQLYINLYGDKIKINHIIKNKIVSSLYDSVKDRINLIHTSFYLSMDIKNIREELRDNPNNSLFLALKSAKDNQVDGVVSAGPTQALVLASFLIIKTMNFMSRIALAPIFNSLDNKKRMLIDAGANIDITPENLLNFAIYASAAAKELFNIEKPIVKLLNIGIEKNKGRLLDQTVYNLLEQDNRIIFKGNEEPQNILTTEADILVSDGFTSNMILKSYEGSFQNSFQSIKKILTDNWFKKIMSRILFAKQFCKIKKKLDAKETGGAMLLGLNKIVIKAHGSSNDYAFYKAIIQAKILIEKNFLNKIYQKFNVKKSQKKI</sequence>
<evidence type="ECO:0000256" key="4">
    <source>
        <dbReference type="ARBA" id="ARBA00022679"/>
    </source>
</evidence>
<evidence type="ECO:0000256" key="3">
    <source>
        <dbReference type="ARBA" id="ARBA00022516"/>
    </source>
</evidence>
<dbReference type="EC" id="2.3.1.274" evidence="8 10"/>
<comment type="subunit">
    <text evidence="9 10">Homodimer. Probably interacts with PlsY.</text>
</comment>
<dbReference type="Pfam" id="PF02504">
    <property type="entry name" value="FA_synthesis"/>
    <property type="match status" value="1"/>
</dbReference>
<dbReference type="GO" id="GO:0016746">
    <property type="term" value="F:acyltransferase activity"/>
    <property type="evidence" value="ECO:0007669"/>
    <property type="project" value="UniProtKB-KW"/>
</dbReference>
<reference evidence="11 12" key="1">
    <citation type="journal article" date="2023" name="Plant">
        <title>Draft Genome Sequence Resource of CBPPT1, a 'Candidatus Phytoplasma trifolii'-Related Strain Associated with Potato Purple Top Disease in the Columbia Basin, U.S.A.</title>
        <authorList>
            <person name="Wei W."/>
            <person name="Shao J."/>
            <person name="Bottner-Parker K.D."/>
            <person name="Zhao Y."/>
        </authorList>
    </citation>
    <scope>NUCLEOTIDE SEQUENCE [LARGE SCALE GENOMIC DNA]</scope>
    <source>
        <strain evidence="11 12">CBPPT1</strain>
    </source>
</reference>